<dbReference type="InParanoid" id="A2F7S8"/>
<sequence length="70" mass="7475">MNADGRMKLIEFDIVISARFVTPSKALDSNDVGPSSSVTMLVISLISQAARTSALVTLPEPEINSVDPRT</sequence>
<reference evidence="1" key="2">
    <citation type="journal article" date="2007" name="Science">
        <title>Draft genome sequence of the sexually transmitted pathogen Trichomonas vaginalis.</title>
        <authorList>
            <person name="Carlton J.M."/>
            <person name="Hirt R.P."/>
            <person name="Silva J.C."/>
            <person name="Delcher A.L."/>
            <person name="Schatz M."/>
            <person name="Zhao Q."/>
            <person name="Wortman J.R."/>
            <person name="Bidwell S.L."/>
            <person name="Alsmark U.C.M."/>
            <person name="Besteiro S."/>
            <person name="Sicheritz-Ponten T."/>
            <person name="Noel C.J."/>
            <person name="Dacks J.B."/>
            <person name="Foster P.G."/>
            <person name="Simillion C."/>
            <person name="Van de Peer Y."/>
            <person name="Miranda-Saavedra D."/>
            <person name="Barton G.J."/>
            <person name="Westrop G.D."/>
            <person name="Mueller S."/>
            <person name="Dessi D."/>
            <person name="Fiori P.L."/>
            <person name="Ren Q."/>
            <person name="Paulsen I."/>
            <person name="Zhang H."/>
            <person name="Bastida-Corcuera F.D."/>
            <person name="Simoes-Barbosa A."/>
            <person name="Brown M.T."/>
            <person name="Hayes R.D."/>
            <person name="Mukherjee M."/>
            <person name="Okumura C.Y."/>
            <person name="Schneider R."/>
            <person name="Smith A.J."/>
            <person name="Vanacova S."/>
            <person name="Villalvazo M."/>
            <person name="Haas B.J."/>
            <person name="Pertea M."/>
            <person name="Feldblyum T.V."/>
            <person name="Utterback T.R."/>
            <person name="Shu C.L."/>
            <person name="Osoegawa K."/>
            <person name="de Jong P.J."/>
            <person name="Hrdy I."/>
            <person name="Horvathova L."/>
            <person name="Zubacova Z."/>
            <person name="Dolezal P."/>
            <person name="Malik S.B."/>
            <person name="Logsdon J.M. Jr."/>
            <person name="Henze K."/>
            <person name="Gupta A."/>
            <person name="Wang C.C."/>
            <person name="Dunne R.L."/>
            <person name="Upcroft J.A."/>
            <person name="Upcroft P."/>
            <person name="White O."/>
            <person name="Salzberg S.L."/>
            <person name="Tang P."/>
            <person name="Chiu C.-H."/>
            <person name="Lee Y.-S."/>
            <person name="Embley T.M."/>
            <person name="Coombs G.H."/>
            <person name="Mottram J.C."/>
            <person name="Tachezy J."/>
            <person name="Fraser-Liggett C.M."/>
            <person name="Johnson P.J."/>
        </authorList>
    </citation>
    <scope>NUCLEOTIDE SEQUENCE [LARGE SCALE GENOMIC DNA]</scope>
    <source>
        <strain evidence="1">G3</strain>
    </source>
</reference>
<evidence type="ECO:0000313" key="1">
    <source>
        <dbReference type="EMBL" id="EAX99055.1"/>
    </source>
</evidence>
<accession>A2F7S8</accession>
<gene>
    <name evidence="1" type="ORF">TVAG_433830</name>
</gene>
<dbReference type="VEuPathDB" id="TrichDB:TVAGG3_0247960"/>
<reference evidence="1" key="1">
    <citation type="submission" date="2006-10" db="EMBL/GenBank/DDBJ databases">
        <authorList>
            <person name="Amadeo P."/>
            <person name="Zhao Q."/>
            <person name="Wortman J."/>
            <person name="Fraser-Liggett C."/>
            <person name="Carlton J."/>
        </authorList>
    </citation>
    <scope>NUCLEOTIDE SEQUENCE</scope>
    <source>
        <strain evidence="1">G3</strain>
    </source>
</reference>
<dbReference type="VEuPathDB" id="TrichDB:TVAG_433830"/>
<protein>
    <submittedName>
        <fullName evidence="1">Uncharacterized protein</fullName>
    </submittedName>
</protein>
<dbReference type="KEGG" id="tva:4756860"/>
<name>A2F7S8_TRIV3</name>
<dbReference type="RefSeq" id="XP_001311985.1">
    <property type="nucleotide sequence ID" value="XM_001311984.1"/>
</dbReference>
<proteinExistence type="predicted"/>
<dbReference type="AlphaFoldDB" id="A2F7S8"/>
<dbReference type="EMBL" id="DS113652">
    <property type="protein sequence ID" value="EAX99055.1"/>
    <property type="molecule type" value="Genomic_DNA"/>
</dbReference>
<keyword evidence="2" id="KW-1185">Reference proteome</keyword>
<dbReference type="Proteomes" id="UP000001542">
    <property type="component" value="Unassembled WGS sequence"/>
</dbReference>
<evidence type="ECO:0000313" key="2">
    <source>
        <dbReference type="Proteomes" id="UP000001542"/>
    </source>
</evidence>
<organism evidence="1 2">
    <name type="scientific">Trichomonas vaginalis (strain ATCC PRA-98 / G3)</name>
    <dbReference type="NCBI Taxonomy" id="412133"/>
    <lineage>
        <taxon>Eukaryota</taxon>
        <taxon>Metamonada</taxon>
        <taxon>Parabasalia</taxon>
        <taxon>Trichomonadida</taxon>
        <taxon>Trichomonadidae</taxon>
        <taxon>Trichomonas</taxon>
    </lineage>
</organism>